<evidence type="ECO:0000259" key="1">
    <source>
        <dbReference type="Pfam" id="PF13323"/>
    </source>
</evidence>
<proteinExistence type="predicted"/>
<reference evidence="2" key="1">
    <citation type="submission" date="2019-04" db="EMBL/GenBank/DDBJ databases">
        <title>Friends and foes A comparative genomics study of 23 Aspergillus species from section Flavi.</title>
        <authorList>
            <consortium name="DOE Joint Genome Institute"/>
            <person name="Kjaerbolling I."/>
            <person name="Vesth T."/>
            <person name="Frisvad J.C."/>
            <person name="Nybo J.L."/>
            <person name="Theobald S."/>
            <person name="Kildgaard S."/>
            <person name="Isbrandt T."/>
            <person name="Kuo A."/>
            <person name="Sato A."/>
            <person name="Lyhne E.K."/>
            <person name="Kogle M.E."/>
            <person name="Wiebenga A."/>
            <person name="Kun R.S."/>
            <person name="Lubbers R.J."/>
            <person name="Makela M.R."/>
            <person name="Barry K."/>
            <person name="Chovatia M."/>
            <person name="Clum A."/>
            <person name="Daum C."/>
            <person name="Haridas S."/>
            <person name="He G."/>
            <person name="LaButti K."/>
            <person name="Lipzen A."/>
            <person name="Mondo S."/>
            <person name="Riley R."/>
            <person name="Salamov A."/>
            <person name="Simmons B.A."/>
            <person name="Magnuson J.K."/>
            <person name="Henrissat B."/>
            <person name="Mortensen U.H."/>
            <person name="Larsen T.O."/>
            <person name="Devries R.P."/>
            <person name="Grigoriev I.V."/>
            <person name="Machida M."/>
            <person name="Baker S.E."/>
            <person name="Andersen M.R."/>
        </authorList>
    </citation>
    <scope>NUCLEOTIDE SEQUENCE [LARGE SCALE GENOMIC DNA]</scope>
    <source>
        <strain evidence="2">CBS 121.62</strain>
    </source>
</reference>
<organism evidence="2">
    <name type="scientific">Aspergillus flavus</name>
    <dbReference type="NCBI Taxonomy" id="5059"/>
    <lineage>
        <taxon>Eukaryota</taxon>
        <taxon>Fungi</taxon>
        <taxon>Dikarya</taxon>
        <taxon>Ascomycota</taxon>
        <taxon>Pezizomycotina</taxon>
        <taxon>Eurotiomycetes</taxon>
        <taxon>Eurotiomycetidae</taxon>
        <taxon>Eurotiales</taxon>
        <taxon>Aspergillaceae</taxon>
        <taxon>Aspergillus</taxon>
        <taxon>Aspergillus subgen. Circumdati</taxon>
    </lineage>
</organism>
<dbReference type="VEuPathDB" id="FungiDB:AFLA_013213"/>
<name>A0A5N6GM20_ASPFL</name>
<accession>A0A5N6GM20</accession>
<dbReference type="AlphaFoldDB" id="A0A5N6GM20"/>
<evidence type="ECO:0000313" key="2">
    <source>
        <dbReference type="EMBL" id="KAB8242867.1"/>
    </source>
</evidence>
<dbReference type="VEuPathDB" id="FungiDB:F9C07_13027"/>
<dbReference type="Proteomes" id="UP000325434">
    <property type="component" value="Unassembled WGS sequence"/>
</dbReference>
<sequence>MPKSDWVQHQVTKGLRAVIGQVCRHPIHTFLATALIATTTYLQVLEVTFRAANRGLSSKTDAAPLNVESFLWGSRSLRVGETSSWRWQVDDLSEATAGNGRV</sequence>
<protein>
    <submittedName>
        <fullName evidence="2">Hmg-CoA reductase</fullName>
    </submittedName>
</protein>
<dbReference type="EMBL" id="ML734654">
    <property type="protein sequence ID" value="KAB8242867.1"/>
    <property type="molecule type" value="Genomic_DNA"/>
</dbReference>
<dbReference type="InterPro" id="IPR025583">
    <property type="entry name" value="HMG-CoA_N_dom"/>
</dbReference>
<feature type="domain" description="HMG-CoA reductase N-terminal" evidence="1">
    <location>
        <begin position="10"/>
        <end position="95"/>
    </location>
</feature>
<dbReference type="Pfam" id="PF13323">
    <property type="entry name" value="HPIH"/>
    <property type="match status" value="1"/>
</dbReference>
<gene>
    <name evidence="2" type="ORF">BDV35DRAFT_15644</name>
</gene>